<evidence type="ECO:0000256" key="1">
    <source>
        <dbReference type="ARBA" id="ARBA00001932"/>
    </source>
</evidence>
<comment type="similarity">
    <text evidence="9">Belongs to the DNA photolyase family.</text>
</comment>
<feature type="binding site" evidence="8">
    <location>
        <position position="261"/>
    </location>
    <ligand>
        <name>FAD</name>
        <dbReference type="ChEBI" id="CHEBI:57692"/>
    </ligand>
</feature>
<name>A0A1I5NGX2_9ACTN</name>
<keyword evidence="12" id="KW-1185">Reference proteome</keyword>
<dbReference type="Gene3D" id="1.25.40.80">
    <property type="match status" value="1"/>
</dbReference>
<dbReference type="SUPFAM" id="SSF48173">
    <property type="entry name" value="Cryptochrome/photolyase FAD-binding domain"/>
    <property type="match status" value="1"/>
</dbReference>
<dbReference type="PRINTS" id="PR00147">
    <property type="entry name" value="DNAPHOTLYASE"/>
</dbReference>
<dbReference type="PROSITE" id="PS00394">
    <property type="entry name" value="DNA_PHOTOLYASES_1_1"/>
    <property type="match status" value="1"/>
</dbReference>
<dbReference type="Pfam" id="PF00875">
    <property type="entry name" value="DNA_photolyase"/>
    <property type="match status" value="1"/>
</dbReference>
<dbReference type="Proteomes" id="UP000198857">
    <property type="component" value="Unassembled WGS sequence"/>
</dbReference>
<dbReference type="PANTHER" id="PTHR11455">
    <property type="entry name" value="CRYPTOCHROME"/>
    <property type="match status" value="1"/>
</dbReference>
<feature type="domain" description="Photolyase/cryptochrome alpha/beta" evidence="10">
    <location>
        <begin position="5"/>
        <end position="133"/>
    </location>
</feature>
<dbReference type="Gene3D" id="3.40.50.620">
    <property type="entry name" value="HUPs"/>
    <property type="match status" value="1"/>
</dbReference>
<keyword evidence="5 8" id="KW-0274">FAD</keyword>
<organism evidence="11 12">
    <name type="scientific">Geodermatophilus dictyosporus</name>
    <dbReference type="NCBI Taxonomy" id="1523247"/>
    <lineage>
        <taxon>Bacteria</taxon>
        <taxon>Bacillati</taxon>
        <taxon>Actinomycetota</taxon>
        <taxon>Actinomycetes</taxon>
        <taxon>Geodermatophilales</taxon>
        <taxon>Geodermatophilaceae</taxon>
        <taxon>Geodermatophilus</taxon>
    </lineage>
</organism>
<dbReference type="SUPFAM" id="SSF52425">
    <property type="entry name" value="Cryptochrome/photolyase, N-terminal domain"/>
    <property type="match status" value="1"/>
</dbReference>
<evidence type="ECO:0000313" key="12">
    <source>
        <dbReference type="Proteomes" id="UP000198857"/>
    </source>
</evidence>
<sequence>MALVPTALLWFRRDLRLSDHPALLAAVGAAGDGGRVLPVFVVDPRLWEPSGPPRREFLRNCLADLREQTGGALVVRSGDPARVLPDLVRETGAGSVHVSADAGVYGRERDAAVERALGEVPFVRTGSPYGVTPGRLLKDDGTPFRVYSPFARAWRARGVHAPAERPAGVRWADGLPAGDLPPAQDLGDTVLPAAGEQAGRDVWAQFRDQRLLGYATGRNTPGTDATSRLSAHLKYGTVHPRTLLAEARALGGDHADAVDKFVGELIWRDFYADVLWHRPETAREALDPKMRAMRYDTGPVADEHFAAWAEGRTGYPIVDAGMRQLLGEAYVHNRVRMIVASFLVKDLHLDWRRGARHFFDHLVDGDLASNQHGWQWVAGTGTDPSPYYRVFNPTRQGQQFDPDGVYVRRWVPELRDVPDRYVHEPWTLPGGPPAGYPSPIVDHAEERQVALARYQEVRGA</sequence>
<keyword evidence="4 8" id="KW-0285">Flavoprotein</keyword>
<dbReference type="GO" id="GO:0009416">
    <property type="term" value="P:response to light stimulus"/>
    <property type="evidence" value="ECO:0007669"/>
    <property type="project" value="TreeGrafter"/>
</dbReference>
<evidence type="ECO:0000256" key="9">
    <source>
        <dbReference type="RuleBase" id="RU004182"/>
    </source>
</evidence>
<evidence type="ECO:0000256" key="6">
    <source>
        <dbReference type="ARBA" id="ARBA00022991"/>
    </source>
</evidence>
<dbReference type="Gene3D" id="1.10.579.10">
    <property type="entry name" value="DNA Cyclobutane Dipyrimidine Photolyase, subunit A, domain 3"/>
    <property type="match status" value="1"/>
</dbReference>
<dbReference type="PANTHER" id="PTHR11455:SF9">
    <property type="entry name" value="CRYPTOCHROME CIRCADIAN CLOCK 5 ISOFORM X1"/>
    <property type="match status" value="1"/>
</dbReference>
<feature type="binding site" evidence="8">
    <location>
        <begin position="264"/>
        <end position="271"/>
    </location>
    <ligand>
        <name>FAD</name>
        <dbReference type="ChEBI" id="CHEBI:57692"/>
    </ligand>
</feature>
<dbReference type="InterPro" id="IPR018394">
    <property type="entry name" value="DNA_photolyase_1_CS_C"/>
</dbReference>
<evidence type="ECO:0000256" key="2">
    <source>
        <dbReference type="ARBA" id="ARBA00013149"/>
    </source>
</evidence>
<evidence type="ECO:0000256" key="8">
    <source>
        <dbReference type="PIRSR" id="PIRSR602081-1"/>
    </source>
</evidence>
<feature type="binding site" evidence="8">
    <location>
        <position position="214"/>
    </location>
    <ligand>
        <name>FAD</name>
        <dbReference type="ChEBI" id="CHEBI:57692"/>
    </ligand>
</feature>
<dbReference type="InterPro" id="IPR002081">
    <property type="entry name" value="Cryptochrome/DNA_photolyase_1"/>
</dbReference>
<evidence type="ECO:0000256" key="4">
    <source>
        <dbReference type="ARBA" id="ARBA00022630"/>
    </source>
</evidence>
<dbReference type="GO" id="GO:0071949">
    <property type="term" value="F:FAD binding"/>
    <property type="evidence" value="ECO:0007669"/>
    <property type="project" value="TreeGrafter"/>
</dbReference>
<dbReference type="InterPro" id="IPR006050">
    <property type="entry name" value="DNA_photolyase_N"/>
</dbReference>
<proteinExistence type="inferred from homology"/>
<dbReference type="PROSITE" id="PS51645">
    <property type="entry name" value="PHR_CRY_ALPHA_BETA"/>
    <property type="match status" value="1"/>
</dbReference>
<dbReference type="GO" id="GO:0003677">
    <property type="term" value="F:DNA binding"/>
    <property type="evidence" value="ECO:0007669"/>
    <property type="project" value="TreeGrafter"/>
</dbReference>
<dbReference type="InterPro" id="IPR005101">
    <property type="entry name" value="Cryptochr/Photolyase_FAD-bd"/>
</dbReference>
<keyword evidence="6 9" id="KW-0157">Chromophore</keyword>
<dbReference type="GO" id="GO:0003904">
    <property type="term" value="F:deoxyribodipyrimidine photo-lyase activity"/>
    <property type="evidence" value="ECO:0007669"/>
    <property type="project" value="UniProtKB-EC"/>
</dbReference>
<gene>
    <name evidence="11" type="ORF">SAMN05660464_2504</name>
</gene>
<evidence type="ECO:0000256" key="7">
    <source>
        <dbReference type="ARBA" id="ARBA00033999"/>
    </source>
</evidence>
<dbReference type="EC" id="4.1.99.3" evidence="2"/>
<evidence type="ECO:0000313" key="11">
    <source>
        <dbReference type="EMBL" id="SFP20940.1"/>
    </source>
</evidence>
<accession>A0A1I5NGX2</accession>
<comment type="cofactor">
    <cofactor evidence="8">
        <name>FAD</name>
        <dbReference type="ChEBI" id="CHEBI:57692"/>
    </cofactor>
    <text evidence="8">Binds 1 FAD per subunit.</text>
</comment>
<dbReference type="InterPro" id="IPR014729">
    <property type="entry name" value="Rossmann-like_a/b/a_fold"/>
</dbReference>
<dbReference type="InterPro" id="IPR036134">
    <property type="entry name" value="Crypto/Photolyase_FAD-like_sf"/>
</dbReference>
<comment type="cofactor">
    <cofactor evidence="1">
        <name>(6R)-5,10-methylene-5,6,7,8-tetrahydrofolate</name>
        <dbReference type="ChEBI" id="CHEBI:15636"/>
    </cofactor>
</comment>
<dbReference type="AlphaFoldDB" id="A0A1I5NGX2"/>
<dbReference type="FunFam" id="1.10.579.10:FF:000003">
    <property type="entry name" value="Deoxyribodipyrimidine photo-lyase"/>
    <property type="match status" value="1"/>
</dbReference>
<evidence type="ECO:0000256" key="5">
    <source>
        <dbReference type="ARBA" id="ARBA00022827"/>
    </source>
</evidence>
<evidence type="ECO:0000259" key="10">
    <source>
        <dbReference type="PROSITE" id="PS51645"/>
    </source>
</evidence>
<comment type="catalytic activity">
    <reaction evidence="7">
        <text>cyclobutadipyrimidine (in DNA) = 2 pyrimidine residues (in DNA).</text>
        <dbReference type="EC" id="4.1.99.3"/>
    </reaction>
</comment>
<feature type="binding site" evidence="8">
    <location>
        <begin position="226"/>
        <end position="230"/>
    </location>
    <ligand>
        <name>FAD</name>
        <dbReference type="ChEBI" id="CHEBI:57692"/>
    </ligand>
</feature>
<dbReference type="Pfam" id="PF03441">
    <property type="entry name" value="FAD_binding_7"/>
    <property type="match status" value="1"/>
</dbReference>
<dbReference type="PROSITE" id="PS00691">
    <property type="entry name" value="DNA_PHOTOLYASES_1_2"/>
    <property type="match status" value="1"/>
</dbReference>
<evidence type="ECO:0000256" key="3">
    <source>
        <dbReference type="ARBA" id="ARBA00014046"/>
    </source>
</evidence>
<reference evidence="12" key="1">
    <citation type="submission" date="2016-10" db="EMBL/GenBank/DDBJ databases">
        <authorList>
            <person name="Varghese N."/>
            <person name="Submissions S."/>
        </authorList>
    </citation>
    <scope>NUCLEOTIDE SEQUENCE [LARGE SCALE GENOMIC DNA]</scope>
    <source>
        <strain evidence="12">DSM 44208</strain>
    </source>
</reference>
<dbReference type="InterPro" id="IPR036155">
    <property type="entry name" value="Crypto/Photolyase_N_sf"/>
</dbReference>
<feature type="binding site" evidence="8">
    <location>
        <begin position="364"/>
        <end position="366"/>
    </location>
    <ligand>
        <name>FAD</name>
        <dbReference type="ChEBI" id="CHEBI:57692"/>
    </ligand>
</feature>
<dbReference type="GO" id="GO:0000719">
    <property type="term" value="P:photoreactive repair"/>
    <property type="evidence" value="ECO:0007669"/>
    <property type="project" value="UniProtKB-ARBA"/>
</dbReference>
<dbReference type="EMBL" id="FOWQ01000003">
    <property type="protein sequence ID" value="SFP20940.1"/>
    <property type="molecule type" value="Genomic_DNA"/>
</dbReference>
<keyword evidence="11" id="KW-0456">Lyase</keyword>
<protein>
    <recommendedName>
        <fullName evidence="3">Deoxyribodipyrimidine photo-lyase</fullName>
        <ecNumber evidence="2">4.1.99.3</ecNumber>
    </recommendedName>
</protein>
<dbReference type="STRING" id="1523247.SAMN05660464_2504"/>